<dbReference type="EMBL" id="QNUK01000405">
    <property type="protein sequence ID" value="KAF5893903.1"/>
    <property type="molecule type" value="Genomic_DNA"/>
</dbReference>
<evidence type="ECO:0000256" key="7">
    <source>
        <dbReference type="ARBA" id="ARBA00022473"/>
    </source>
</evidence>
<feature type="region of interest" description="Disordered" evidence="26">
    <location>
        <begin position="2015"/>
        <end position="2082"/>
    </location>
</feature>
<evidence type="ECO:0000313" key="31">
    <source>
        <dbReference type="Proteomes" id="UP000727407"/>
    </source>
</evidence>
<dbReference type="InterPro" id="IPR033031">
    <property type="entry name" value="Scc2/Nipped-B"/>
</dbReference>
<feature type="compositionally biased region" description="Basic and acidic residues" evidence="26">
    <location>
        <begin position="147"/>
        <end position="165"/>
    </location>
</feature>
<keyword evidence="31" id="KW-1185">Reference proteome</keyword>
<dbReference type="GO" id="GO:0007420">
    <property type="term" value="P:brain development"/>
    <property type="evidence" value="ECO:0007669"/>
    <property type="project" value="TreeGrafter"/>
</dbReference>
<keyword evidence="14" id="KW-0906">Nuclear pore complex</keyword>
<evidence type="ECO:0000256" key="17">
    <source>
        <dbReference type="ARBA" id="ARBA00023159"/>
    </source>
</evidence>
<feature type="region of interest" description="Disordered" evidence="26">
    <location>
        <begin position="2216"/>
        <end position="2261"/>
    </location>
</feature>
<dbReference type="Pfam" id="PF08801">
    <property type="entry name" value="Nucleoporin_N"/>
    <property type="match status" value="1"/>
</dbReference>
<dbReference type="InterPro" id="IPR042537">
    <property type="entry name" value="Nucleoporin_Nup155_C_2"/>
</dbReference>
<evidence type="ECO:0000256" key="18">
    <source>
        <dbReference type="ARBA" id="ARBA00023163"/>
    </source>
</evidence>
<feature type="compositionally biased region" description="Basic and acidic residues" evidence="26">
    <location>
        <begin position="38"/>
        <end position="47"/>
    </location>
</feature>
<dbReference type="GO" id="GO:0090694">
    <property type="term" value="C:Scc2-Scc4 cohesin loading complex"/>
    <property type="evidence" value="ECO:0007669"/>
    <property type="project" value="TreeGrafter"/>
</dbReference>
<dbReference type="Proteomes" id="UP000727407">
    <property type="component" value="Unassembled WGS sequence"/>
</dbReference>
<proteinExistence type="inferred from homology"/>
<protein>
    <recommendedName>
        <fullName evidence="24">Nipped-B protein</fullName>
    </recommendedName>
</protein>
<reference evidence="30" key="1">
    <citation type="submission" date="2020-07" db="EMBL/GenBank/DDBJ databases">
        <title>Clarias magur genome sequencing, assembly and annotation.</title>
        <authorList>
            <person name="Kushwaha B."/>
            <person name="Kumar R."/>
            <person name="Das P."/>
            <person name="Joshi C.G."/>
            <person name="Kumar D."/>
            <person name="Nagpure N.S."/>
            <person name="Pandey M."/>
            <person name="Agarwal S."/>
            <person name="Srivastava S."/>
            <person name="Singh M."/>
            <person name="Sahoo L."/>
            <person name="Jayasankar P."/>
            <person name="Meher P.K."/>
            <person name="Koringa P.G."/>
            <person name="Iquebal M.A."/>
            <person name="Das S.P."/>
            <person name="Bit A."/>
            <person name="Patnaik S."/>
            <person name="Patel N."/>
            <person name="Shah T.M."/>
            <person name="Hinsu A."/>
            <person name="Jena J.K."/>
        </authorList>
    </citation>
    <scope>NUCLEOTIDE SEQUENCE</scope>
    <source>
        <strain evidence="30">CIFAMagur01</strain>
        <tissue evidence="30">Testis</tissue>
    </source>
</reference>
<dbReference type="GO" id="GO:1990414">
    <property type="term" value="P:replication-born double-strand break repair via sister chromatid exchange"/>
    <property type="evidence" value="ECO:0007669"/>
    <property type="project" value="TreeGrafter"/>
</dbReference>
<accession>A0A8J4TT84</accession>
<comment type="caution">
    <text evidence="30">The sequence shown here is derived from an EMBL/GenBank/DDBJ whole genome shotgun (WGS) entry which is preliminary data.</text>
</comment>
<dbReference type="GO" id="GO:0051028">
    <property type="term" value="P:mRNA transport"/>
    <property type="evidence" value="ECO:0007669"/>
    <property type="project" value="UniProtKB-KW"/>
</dbReference>
<name>A0A8J4TT84_CLAMG</name>
<keyword evidence="9 24" id="KW-0677">Repeat</keyword>
<evidence type="ECO:0000256" key="25">
    <source>
        <dbReference type="SAM" id="Coils"/>
    </source>
</evidence>
<evidence type="ECO:0000256" key="5">
    <source>
        <dbReference type="ARBA" id="ARBA00009252"/>
    </source>
</evidence>
<dbReference type="Gene3D" id="1.20.120.1880">
    <property type="entry name" value="Nucleoporin, helical C-terminal domain"/>
    <property type="match status" value="1"/>
</dbReference>
<keyword evidence="6" id="KW-0813">Transport</keyword>
<dbReference type="Pfam" id="PF12830">
    <property type="entry name" value="Nipped-B_C"/>
    <property type="match status" value="1"/>
</dbReference>
<feature type="coiled-coil region" evidence="25">
    <location>
        <begin position="1773"/>
        <end position="1800"/>
    </location>
</feature>
<keyword evidence="18" id="KW-0804">Transcription</keyword>
<dbReference type="GO" id="GO:0003146">
    <property type="term" value="P:heart jogging"/>
    <property type="evidence" value="ECO:0007669"/>
    <property type="project" value="UniProtKB-ARBA"/>
</dbReference>
<dbReference type="GO" id="GO:0140588">
    <property type="term" value="P:chromatin looping"/>
    <property type="evidence" value="ECO:0007669"/>
    <property type="project" value="InterPro"/>
</dbReference>
<evidence type="ECO:0000256" key="9">
    <source>
        <dbReference type="ARBA" id="ARBA00022737"/>
    </source>
</evidence>
<dbReference type="SUPFAM" id="SSF48371">
    <property type="entry name" value="ARM repeat"/>
    <property type="match status" value="2"/>
</dbReference>
<evidence type="ECO:0000256" key="6">
    <source>
        <dbReference type="ARBA" id="ARBA00022448"/>
    </source>
</evidence>
<feature type="compositionally biased region" description="Basic and acidic residues" evidence="26">
    <location>
        <begin position="414"/>
        <end position="472"/>
    </location>
</feature>
<dbReference type="Pfam" id="PF12765">
    <property type="entry name" value="Cohesin_HEAT"/>
    <property type="match status" value="1"/>
</dbReference>
<feature type="region of interest" description="Disordered" evidence="26">
    <location>
        <begin position="614"/>
        <end position="721"/>
    </location>
</feature>
<dbReference type="GO" id="GO:0061775">
    <property type="term" value="F:cohesin loader activity"/>
    <property type="evidence" value="ECO:0007669"/>
    <property type="project" value="InterPro"/>
</dbReference>
<dbReference type="Gene3D" id="1.20.58.1780">
    <property type="match status" value="1"/>
</dbReference>
<feature type="compositionally biased region" description="Basic residues" evidence="26">
    <location>
        <begin position="2018"/>
        <end position="2027"/>
    </location>
</feature>
<dbReference type="CDD" id="cd23958">
    <property type="entry name" value="SCC2"/>
    <property type="match status" value="1"/>
</dbReference>
<evidence type="ECO:0000256" key="2">
    <source>
        <dbReference type="ARBA" id="ARBA00004567"/>
    </source>
</evidence>
<evidence type="ECO:0000256" key="14">
    <source>
        <dbReference type="ARBA" id="ARBA00023132"/>
    </source>
</evidence>
<evidence type="ECO:0000256" key="13">
    <source>
        <dbReference type="ARBA" id="ARBA00023015"/>
    </source>
</evidence>
<keyword evidence="19" id="KW-0325">Glycoprotein</keyword>
<comment type="similarity">
    <text evidence="5 24">Belongs to the SCC2/Nipped-B family.</text>
</comment>
<evidence type="ECO:0000256" key="16">
    <source>
        <dbReference type="ARBA" id="ARBA00023157"/>
    </source>
</evidence>
<dbReference type="Pfam" id="PF03177">
    <property type="entry name" value="Nucleoporin_C"/>
    <property type="match status" value="1"/>
</dbReference>
<dbReference type="PANTHER" id="PTHR21704:SF18">
    <property type="entry name" value="NIPPED-B-LIKE PROTEIN"/>
    <property type="match status" value="1"/>
</dbReference>
<evidence type="ECO:0000256" key="12">
    <source>
        <dbReference type="ARBA" id="ARBA00023010"/>
    </source>
</evidence>
<evidence type="ECO:0000256" key="15">
    <source>
        <dbReference type="ARBA" id="ARBA00023136"/>
    </source>
</evidence>
<keyword evidence="8" id="KW-0597">Phosphoprotein</keyword>
<keyword evidence="7" id="KW-0217">Developmental protein</keyword>
<feature type="domain" description="Nucleoporin Nup133/Nup155-like N-terminal" evidence="28">
    <location>
        <begin position="2422"/>
        <end position="2856"/>
    </location>
</feature>
<dbReference type="InterPro" id="IPR011989">
    <property type="entry name" value="ARM-like"/>
</dbReference>
<dbReference type="GO" id="GO:0005643">
    <property type="term" value="C:nuclear pore"/>
    <property type="evidence" value="ECO:0007669"/>
    <property type="project" value="UniProtKB-SubCell"/>
</dbReference>
<dbReference type="InterPro" id="IPR042538">
    <property type="entry name" value="Nucleoporin_Nup155_C_3"/>
</dbReference>
<feature type="compositionally biased region" description="Basic and acidic residues" evidence="26">
    <location>
        <begin position="263"/>
        <end position="407"/>
    </location>
</feature>
<dbReference type="InterPro" id="IPR042533">
    <property type="entry name" value="Nucleoporin_Nup155_C_1"/>
</dbReference>
<keyword evidence="10" id="KW-0509">mRNA transport</keyword>
<evidence type="ECO:0000256" key="23">
    <source>
        <dbReference type="ARBA" id="ARBA00058219"/>
    </source>
</evidence>
<dbReference type="GO" id="GO:0048565">
    <property type="term" value="P:digestive tract development"/>
    <property type="evidence" value="ECO:0007669"/>
    <property type="project" value="UniProtKB-ARBA"/>
</dbReference>
<keyword evidence="13" id="KW-0805">Transcription regulation</keyword>
<feature type="region of interest" description="Disordered" evidence="26">
    <location>
        <begin position="3336"/>
        <end position="3359"/>
    </location>
</feature>
<keyword evidence="25" id="KW-0175">Coiled coil</keyword>
<comment type="similarity">
    <text evidence="4">Belongs to the non-repetitive/WGA-negative nucleoporin family.</text>
</comment>
<keyword evidence="20 24" id="KW-0539">Nucleus</keyword>
<evidence type="ECO:0000313" key="30">
    <source>
        <dbReference type="EMBL" id="KAF5893903.1"/>
    </source>
</evidence>
<dbReference type="PANTHER" id="PTHR21704">
    <property type="entry name" value="NIPPED-B-LIKE PROTEIN DELANGIN SCC2-RELATED"/>
    <property type="match status" value="1"/>
</dbReference>
<feature type="non-terminal residue" evidence="30">
    <location>
        <position position="1"/>
    </location>
</feature>
<evidence type="ECO:0000256" key="11">
    <source>
        <dbReference type="ARBA" id="ARBA00022927"/>
    </source>
</evidence>
<dbReference type="GO" id="GO:0035118">
    <property type="term" value="P:embryonic pectoral fin morphogenesis"/>
    <property type="evidence" value="ECO:0007669"/>
    <property type="project" value="UniProtKB-ARBA"/>
</dbReference>
<dbReference type="GO" id="GO:0140587">
    <property type="term" value="F:chromatin loop anchoring activity"/>
    <property type="evidence" value="ECO:0007669"/>
    <property type="project" value="UniProtKB-ARBA"/>
</dbReference>
<feature type="region of interest" description="Disordered" evidence="26">
    <location>
        <begin position="147"/>
        <end position="525"/>
    </location>
</feature>
<evidence type="ECO:0000256" key="3">
    <source>
        <dbReference type="ARBA" id="ARBA00004620"/>
    </source>
</evidence>
<evidence type="ECO:0000256" key="19">
    <source>
        <dbReference type="ARBA" id="ARBA00023180"/>
    </source>
</evidence>
<dbReference type="InterPro" id="IPR014908">
    <property type="entry name" value="Nucleoporin_Nup133/Nup155_N"/>
</dbReference>
<feature type="region of interest" description="Disordered" evidence="26">
    <location>
        <begin position="1"/>
        <end position="107"/>
    </location>
</feature>
<feature type="compositionally biased region" description="Basic and acidic residues" evidence="26">
    <location>
        <begin position="1224"/>
        <end position="1249"/>
    </location>
</feature>
<evidence type="ECO:0000256" key="21">
    <source>
        <dbReference type="ARBA" id="ARBA00023306"/>
    </source>
</evidence>
<feature type="compositionally biased region" description="Basic and acidic residues" evidence="26">
    <location>
        <begin position="506"/>
        <end position="520"/>
    </location>
</feature>
<evidence type="ECO:0000256" key="22">
    <source>
        <dbReference type="ARBA" id="ARBA00053055"/>
    </source>
</evidence>
<comment type="subcellular location">
    <subcellularLocation>
        <location evidence="1">Nucleus membrane</location>
        <topology evidence="1">Peripheral membrane protein</topology>
        <orientation evidence="1">Cytoplasmic side</orientation>
    </subcellularLocation>
    <subcellularLocation>
        <location evidence="3">Nucleus membrane</location>
        <topology evidence="3">Peripheral membrane protein</topology>
        <orientation evidence="3">Nucleoplasmic side</orientation>
    </subcellularLocation>
    <subcellularLocation>
        <location evidence="2">Nucleus</location>
        <location evidence="2">Nuclear pore complex</location>
    </subcellularLocation>
</comment>
<comment type="function">
    <text evidence="22">May play a structural role in chromatin. Involved in sister chromatid cohesion, possibly by facilitating the cohesin complex loading. Transcription factor, which may promote cortical neuron migration during brain development by regulating the transcription of crucial genes in this process.</text>
</comment>
<dbReference type="FunFam" id="1.25.40.440:FF:000001">
    <property type="entry name" value="Nuclear pore complex subunit"/>
    <property type="match status" value="1"/>
</dbReference>
<dbReference type="GO" id="GO:0031965">
    <property type="term" value="C:nuclear membrane"/>
    <property type="evidence" value="ECO:0007669"/>
    <property type="project" value="UniProtKB-SubCell"/>
</dbReference>
<feature type="compositionally biased region" description="Gly residues" evidence="26">
    <location>
        <begin position="186"/>
        <end position="199"/>
    </location>
</feature>
<dbReference type="FunFam" id="1.25.40.450:FF:000001">
    <property type="entry name" value="Nuclear pore complex protein"/>
    <property type="match status" value="1"/>
</dbReference>
<feature type="non-terminal residue" evidence="30">
    <location>
        <position position="3694"/>
    </location>
</feature>
<evidence type="ECO:0000259" key="28">
    <source>
        <dbReference type="Pfam" id="PF08801"/>
    </source>
</evidence>
<dbReference type="GO" id="GO:0071169">
    <property type="term" value="P:establishment of protein localization to chromatin"/>
    <property type="evidence" value="ECO:0007669"/>
    <property type="project" value="TreeGrafter"/>
</dbReference>
<dbReference type="InterPro" id="IPR016024">
    <property type="entry name" value="ARM-type_fold"/>
</dbReference>
<dbReference type="Gene3D" id="1.25.40.440">
    <property type="entry name" value="Nucleoporin, helical domain, central subdomain"/>
    <property type="match status" value="1"/>
</dbReference>
<feature type="domain" description="Nucleoporin Nup133/Nup155-like C-terminal" evidence="27">
    <location>
        <begin position="3006"/>
        <end position="3688"/>
    </location>
</feature>
<keyword evidence="11" id="KW-0653">Protein transport</keyword>
<dbReference type="GO" id="GO:0010468">
    <property type="term" value="P:regulation of gene expression"/>
    <property type="evidence" value="ECO:0007669"/>
    <property type="project" value="InterPro"/>
</dbReference>
<dbReference type="FunFam" id="1.20.120.1880:FF:000001">
    <property type="entry name" value="Nuclear pore complex protein Nup155"/>
    <property type="match status" value="1"/>
</dbReference>
<keyword evidence="16" id="KW-1015">Disulfide bond</keyword>
<evidence type="ECO:0000256" key="4">
    <source>
        <dbReference type="ARBA" id="ARBA00007373"/>
    </source>
</evidence>
<comment type="function">
    <text evidence="23">Essential component of nuclear pore complex. Could be essessential for embryogenesis. Nucleoporins may be involved both in binding and translocating proteins during nucleocytoplasmic transport.</text>
</comment>
<dbReference type="GO" id="GO:0034087">
    <property type="term" value="P:establishment of mitotic sister chromatid cohesion"/>
    <property type="evidence" value="ECO:0007669"/>
    <property type="project" value="TreeGrafter"/>
</dbReference>
<evidence type="ECO:0000256" key="1">
    <source>
        <dbReference type="ARBA" id="ARBA00004335"/>
    </source>
</evidence>
<feature type="compositionally biased region" description="Polar residues" evidence="26">
    <location>
        <begin position="201"/>
        <end position="215"/>
    </location>
</feature>
<feature type="compositionally biased region" description="Polar residues" evidence="26">
    <location>
        <begin position="96"/>
        <end position="107"/>
    </location>
</feature>
<dbReference type="GO" id="GO:0048703">
    <property type="term" value="P:embryonic viscerocranium morphogenesis"/>
    <property type="evidence" value="ECO:0007669"/>
    <property type="project" value="TreeGrafter"/>
</dbReference>
<evidence type="ECO:0000259" key="29">
    <source>
        <dbReference type="Pfam" id="PF12830"/>
    </source>
</evidence>
<evidence type="ECO:0000256" key="20">
    <source>
        <dbReference type="ARBA" id="ARBA00023242"/>
    </source>
</evidence>
<dbReference type="Gene3D" id="1.25.40.450">
    <property type="entry name" value="Nucleoporin, helical domain, N-terminal subdomain"/>
    <property type="match status" value="1"/>
</dbReference>
<dbReference type="InterPro" id="IPR007187">
    <property type="entry name" value="Nucleoporin_Nup133/Nup155_C"/>
</dbReference>
<feature type="region of interest" description="Disordered" evidence="26">
    <location>
        <begin position="561"/>
        <end position="590"/>
    </location>
</feature>
<keyword evidence="17" id="KW-0010">Activator</keyword>
<evidence type="ECO:0000256" key="10">
    <source>
        <dbReference type="ARBA" id="ARBA00022816"/>
    </source>
</evidence>
<feature type="compositionally biased region" description="Acidic residues" evidence="26">
    <location>
        <begin position="2034"/>
        <end position="2043"/>
    </location>
</feature>
<gene>
    <name evidence="30" type="primary">nipbl</name>
    <name evidence="30" type="ORF">DAT39_016400</name>
</gene>
<keyword evidence="12" id="KW-0811">Translocation</keyword>
<sequence>GSRPPLILQSPPPYTSPRDAAPDLLMDSPERKKKQKKMIKEEGEKGAMYDIVSSPSKDSTKLTLKLSRVKSAETEQPGDLMPGGAEHGSDAENDLPCNSFQEQSGHQQVPVLQNTGAIAAKQPGAVSGTPYDEAELDALAEIERIERESAIERERCSKEVQDKDKPLKKRKQDSYPQEPGAAGTAGTAGGPGVGGGGSAGNKPTPQEASAASNGANRPALMVSIDLQQAGRAEGQLECPVPAQEAQRWAEDGSDSAGVLRLKSKTDEELQRAADGRPEVIKQQKMASDGRPETPKHKQESRRDSSGKVQGSDKRPDVAKHRHDGKPDKIRPETPRKDGRPELSRDGHREEKHKDRERDRERSSDGSKIRRPETPKSSSRSEQDRPGRDRDRERDKERDKDRDKDRDRERKHRSESREHRDRRSPEHRSRPDSPRVKQESRSGLDSGRPRTDLKSPNSKEERRSSDGTRKSSDGSKLPPPDSRAGEFPDFLLGGKSGALKNFVIPKLKRDKDGNAEPRRPGENWSQPRVKLERLGLVEDISKRSKPVVVLQKLSLDEVQKIIKERHGTSSKSGKNRPSFGKSSKGGIDESVFKELPPHLLAEIESTMPLCERVKMNKRKRSTANEKPKYAEVSSDEDTESESAPKRSKKDRDRDRDRAWEHEDKKISGERRRSGGYSEGRRGSGSRYRDHSPDDSGNETPPPSMTDVFKKMKMKEKQKKRKAYEPKLTPEEMMDSSTFKRFLASVDNILENLEDVDLTSLTGDDDEIPQELLLGKHQLSELGSESAKIKAMGITYRIPSDKLVKVLGILEKNIQDGAKLSTHMNHDNEAEDEERLWRDLIMERVTKSADSCLTALNIMTSLRMPKAVYIEDVIERVLQFTKFHLQNTLYPQYDPVYRVDPHGGGMLSSKAKRAKCSTHKQRVIVMLYNKVCDIVSNISELLEIQLLTDTTILQVSSMGITPFFVENVSELQLCAIKLVTAVFSRYEKHRQLILEEIFTSLARLPTSKRSLRNFRLNSSDVDGEPMYIQMVTALVLQLIQCVVHLPTEKDNTDEEYEKKVDQDVLITNSYETAMRTAQNFLSVFLKKCGSKQGEEDYRPLFENFVQDLLSTVNKPEWPAAELLLSLLGRLLVHQFSNKQTEMALRVASLDYLGTVAARLRKDAVTSKMDQRSIDRILREASGNDETQQLQKALLDYLDENVETDPSLLFARKFYIAQWFRDTTTETEKAMKSQNQKEDDSAEGAHHAKDIETTGEIMQRAEKRKQFLRSIIKTTPSQFGTLKMNSDTVDYEDACLVVRYLASMRPFAQSFDIYLTQILRVLGESAIAVRTKAMKCLSEVVAVDPSILARSDMQRGVHGRLMDNSTSVREAAVELLGRFVLSRPQLTEQYYDMLIERILDTGISVRKRVIKILRDICLEQPTFNKITEMCVKMIRRVNDEEGIKKLVNETFQKLWFTPTPNHDKETMTRKIINITDVVSACRDSGYDWFEQLLQNLLKTEEDASYKPTRKACAQLVDNLVEHILKYEEESLTDCESKGVNSNRLVACITTLYLFSKIRAQLMVKHAMTMQPYLTTKCNNQNDFMVICNVAKILELVVPLMDHPSETFLTTIEEDLMKLIIKYGMTVVQHCVSCLGAIVNKVTHNYKFVWACFNRYYGALNKLKTQHQEDSTSTVLVSNKPALLRSLFTVGALCRHFDFDREEFKGNNKVVIKDKVLELLLYFTKNEDEEVQTKAIIGLGFLFIQHPGLMFVPDVKTLYNGLLSDRKKSVNLKIQVLKNLQTYLQEEDSRMQEADREWKKLSKQEDLKEMGDISSGMSSSIMQLYLKQVLEAFFHTQSSVRHFALNVIALTLSQGLIHPVQCVPYLIAMGTDPEPTMRNKADQQLVEIDKKYTGFIHMKAVAGMKMSYQVQQAIMGSRDTIIRGFRQDESNSALCSHLFTMVRGNRQHRRAFLISLLNLFDDSAKTEVNMLLFIADNLACFPFQTQEEPLFIMHHIDITLSVSGSNLLQSFKESLLKEPRPREKKKKKKEREKKYCSEEEDEEEEDRESSRRSSSSDEDDEVVHRSKKAKRAAVNSDSDSDLEADDVDKVMDRLPDNPMPLLEFANASQGILLLLVLKQHLKNLYGFSDSKIQKYSPTESAKVYDKAVNRKANVHFNPRQTLDFLTNSLSNAELTYEVKRRIVRQYLDFKVLMEHLDPDEEDEEGEASASAHARNKAITALLGGSSPKNNAADSYDEDSDGDEKMPGSSRRSKRGGDSADASGHMNETVEAMDVIAICCPKYKDRPQIARVIQKTSNGYSVHWMAGSYSGTWAEAKKRDGRKLVPWVDTIKESDIIYKKIALTSERCQFELAMPSSLGPSSVSAALQEALENSSRLVDRHLQEDRCFPDLSELLNVPSHNMPSLSGVSDMDYPLQGSGLISVPNLPELSAVRRVPLPPELVEQFSHMQCNCMMGVFPEISRAWLTIDNDIFMWNYEDGGDVAYFDGLSETILSVGLVKPKAGIFQPHIHFLLVLATPVDVVILGLSFPKSQTAGLNDSMSGAMQLLPDPLYSIPTDNTYMLAITSTDLGRIFLAGKDGCLYEIAYQADAGWFSQRCRKINHSKSSLSFLIPSLLQFSFSEDDPVVQIAIDNSRNTLYTRSEKGVLQVYDLGTDGQGMSRVAAMSQNSIVSAAGNITRTIDRSVFKPIVQIAVIDRSESSDCQLLAVTHAGVRLYFSTTPFAPPNARQSVSRPSLLALVHVRLPPGFSASSTLQKPSKVHKALYNKGVLLMAASETEDNDILWCINHDSFPFKKPLMEAQMTSNIDGHSWALSAIEEMKLPKIVTPLNKDFIPLTDSPVVVQQHNIPPQKFVLLSAQGSHIFHKLRPVDQLRHLLVSSSGGESDEIERFFKLHREEQACATALILACSTAACDREVSMWATRAFFRYGGEAQMRFPSAMSAPSNLGPLLGSPVPGSPLPVGSPFPNPSFLATPAPGMMPPSVSTPFIPATPMSPGSAAMPAMSSGPEVLFSGKHNGIVIYFSRILGNIWDGSLVLEQPISKGSQTVIVMESTACSTDLEAVLVELQGLKEFIDKNSQFSPTSLGAASFSSPANLQQRLLGFMRPDGTSSQQVQQELQRKYQTEAQVYEKMSLQGIQQLVHRSFQTLALWKLLCNHQFSLIVSELPKDYQEQLKAISFKDIVIRGRELTGALITALINVYIKDSASVDAISTLLREVCPLLYSNDDSVCSKANELLQGSRQIQNKAEKERTLKDSLRLYQQISNHTDLPLVCSQYRQVRFYEGVVELCLTAADKKDPQKLGPHFYKNGEPEEDAVGQQAFQERLSCYKCITDTMQELINHSKAAPQSPSVPKQPGPPVMTSDPNMLSNEDAAAHFEQMLGLAQRSQDELFHIALYNWLIQADLTDKLLEVNSQYLEDHLMHMIKQDQNKVRNMDLLWRYYEKSRSFGKAAHVLARLADMHSTEISLQQRLEYISRAILSAKSSSCVSSMGADGEFLHELEEKMEVVRIQVQIQETLRRQYSQHLSVQGAISQLDLELMDITKLYGEFADHFRLSECKLAIIHCAGHSDPILVHSLWQEIMEKELNDSVAMSPADRMRALNLKLISLGKLYAGTPRYFPLDFLVKFLEQEVCKLNWDVGFVTYTMQEIGVQLPRLLEVYDQLFKARDPCWQRLRKPLHLVECIHVLLSGYVDDPSRVPTYD</sequence>
<evidence type="ECO:0000259" key="27">
    <source>
        <dbReference type="Pfam" id="PF03177"/>
    </source>
</evidence>
<feature type="domain" description="Sister chromatid cohesion C-terminal" evidence="29">
    <location>
        <begin position="1814"/>
        <end position="1994"/>
    </location>
</feature>
<dbReference type="FunFam" id="1.25.10.10:FF:000225">
    <property type="entry name" value="Nipped-B protein"/>
    <property type="match status" value="1"/>
</dbReference>
<dbReference type="InterPro" id="IPR024986">
    <property type="entry name" value="Nipped-B_C"/>
</dbReference>
<evidence type="ECO:0000256" key="26">
    <source>
        <dbReference type="SAM" id="MobiDB-lite"/>
    </source>
</evidence>
<feature type="compositionally biased region" description="Basic residues" evidence="26">
    <location>
        <begin position="709"/>
        <end position="720"/>
    </location>
</feature>
<feature type="region of interest" description="Disordered" evidence="26">
    <location>
        <begin position="1224"/>
        <end position="1253"/>
    </location>
</feature>
<dbReference type="OrthoDB" id="418242at2759"/>
<organism evidence="30 31">
    <name type="scientific">Clarias magur</name>
    <name type="common">Asian catfish</name>
    <name type="synonym">Macropteronotus magur</name>
    <dbReference type="NCBI Taxonomy" id="1594786"/>
    <lineage>
        <taxon>Eukaryota</taxon>
        <taxon>Metazoa</taxon>
        <taxon>Chordata</taxon>
        <taxon>Craniata</taxon>
        <taxon>Vertebrata</taxon>
        <taxon>Euteleostomi</taxon>
        <taxon>Actinopterygii</taxon>
        <taxon>Neopterygii</taxon>
        <taxon>Teleostei</taxon>
        <taxon>Ostariophysi</taxon>
        <taxon>Siluriformes</taxon>
        <taxon>Clariidae</taxon>
        <taxon>Clarias</taxon>
    </lineage>
</organism>
<feature type="compositionally biased region" description="Basic and acidic residues" evidence="26">
    <location>
        <begin position="648"/>
        <end position="692"/>
    </location>
</feature>
<keyword evidence="15" id="KW-0472">Membrane</keyword>
<dbReference type="InterPro" id="IPR026003">
    <property type="entry name" value="Cohesin_HEAT"/>
</dbReference>
<keyword evidence="21 24" id="KW-0131">Cell cycle</keyword>
<evidence type="ECO:0000256" key="8">
    <source>
        <dbReference type="ARBA" id="ARBA00022553"/>
    </source>
</evidence>
<dbReference type="GO" id="GO:0015031">
    <property type="term" value="P:protein transport"/>
    <property type="evidence" value="ECO:0007669"/>
    <property type="project" value="UniProtKB-KW"/>
</dbReference>
<evidence type="ECO:0000256" key="24">
    <source>
        <dbReference type="RuleBase" id="RU364107"/>
    </source>
</evidence>
<dbReference type="Gene3D" id="1.25.10.10">
    <property type="entry name" value="Leucine-rich Repeat Variant"/>
    <property type="match status" value="2"/>
</dbReference>